<evidence type="ECO:0000256" key="1">
    <source>
        <dbReference type="SAM" id="MobiDB-lite"/>
    </source>
</evidence>
<feature type="compositionally biased region" description="Acidic residues" evidence="1">
    <location>
        <begin position="197"/>
        <end position="207"/>
    </location>
</feature>
<name>A0A147K4B2_9BACI</name>
<accession>A0A147K4B2</accession>
<dbReference type="Pfam" id="PF09551">
    <property type="entry name" value="Spore_II_R"/>
    <property type="match status" value="1"/>
</dbReference>
<sequence length="245" mass="28116">MKHRKQIAWLYLFLLSVSTVVSLYIPQTEKAAEEVVTIPDEAIRLRILANSDRDADQELKHLIRDEVNASITEWVAEIDNLNEARALIQTNLPKIEEIAEEKMNELGLNQTIHVEYATNVQFPTKLYGQYLYPAGEYEAILITLGEGDGSNWWCVLFPPLCFLDFSSGTAVSEGFEEEEKETQSDQEAAEQDSKFEEDVEQLTEEEQAEEMVAYLQQEAGVFVEEKEPKTEVKFFLVEFFEKLFG</sequence>
<evidence type="ECO:0000313" key="3">
    <source>
        <dbReference type="Proteomes" id="UP000074108"/>
    </source>
</evidence>
<comment type="caution">
    <text evidence="2">The sequence shown here is derived from an EMBL/GenBank/DDBJ whole genome shotgun (WGS) entry which is preliminary data.</text>
</comment>
<dbReference type="NCBIfam" id="TIGR02837">
    <property type="entry name" value="spore_II_R"/>
    <property type="match status" value="1"/>
</dbReference>
<dbReference type="STRING" id="1150625.Q75_16470"/>
<dbReference type="AlphaFoldDB" id="A0A147K4B2"/>
<proteinExistence type="predicted"/>
<keyword evidence="3" id="KW-1185">Reference proteome</keyword>
<reference evidence="2 3" key="1">
    <citation type="journal article" date="2016" name="Front. Microbiol.">
        <title>Microevolution Analysis of Bacillus coahuilensis Unveils Differences in Phosphorus Acquisition Strategies and Their Regulation.</title>
        <authorList>
            <person name="Gomez-Lunar Z."/>
            <person name="Hernandez-Gonzalez I."/>
            <person name="Rodriguez-Torres M.D."/>
            <person name="Souza V."/>
            <person name="Olmedo-Alvarez G."/>
        </authorList>
    </citation>
    <scope>NUCLEOTIDE SEQUENCE [LARGE SCALE GENOMIC DNA]</scope>
    <source>
        <strain evidence="3">p1.1.43</strain>
    </source>
</reference>
<feature type="region of interest" description="Disordered" evidence="1">
    <location>
        <begin position="173"/>
        <end position="207"/>
    </location>
</feature>
<dbReference type="RefSeq" id="WP_059352017.1">
    <property type="nucleotide sequence ID" value="NZ_LDYG01000053.1"/>
</dbReference>
<protein>
    <submittedName>
        <fullName evidence="2">Stage II sporulation protein R</fullName>
    </submittedName>
</protein>
<evidence type="ECO:0000313" key="2">
    <source>
        <dbReference type="EMBL" id="KUP04178.1"/>
    </source>
</evidence>
<organism evidence="2 3">
    <name type="scientific">Bacillus coahuilensis p1.1.43</name>
    <dbReference type="NCBI Taxonomy" id="1150625"/>
    <lineage>
        <taxon>Bacteria</taxon>
        <taxon>Bacillati</taxon>
        <taxon>Bacillota</taxon>
        <taxon>Bacilli</taxon>
        <taxon>Bacillales</taxon>
        <taxon>Bacillaceae</taxon>
        <taxon>Bacillus</taxon>
    </lineage>
</organism>
<dbReference type="EMBL" id="LDYG01000053">
    <property type="protein sequence ID" value="KUP04178.1"/>
    <property type="molecule type" value="Genomic_DNA"/>
</dbReference>
<gene>
    <name evidence="2" type="ORF">Q75_16470</name>
</gene>
<dbReference type="Proteomes" id="UP000074108">
    <property type="component" value="Unassembled WGS sequence"/>
</dbReference>
<dbReference type="InterPro" id="IPR014202">
    <property type="entry name" value="Spore_II_R"/>
</dbReference>
<dbReference type="PATRIC" id="fig|1150625.3.peg.3457"/>